<comment type="similarity">
    <text evidence="1">Belongs to the EFR3 family.</text>
</comment>
<evidence type="ECO:0000313" key="4">
    <source>
        <dbReference type="Proteomes" id="UP001620626"/>
    </source>
</evidence>
<dbReference type="Pfam" id="PF21052">
    <property type="entry name" value="EFR3_ARM"/>
    <property type="match status" value="1"/>
</dbReference>
<dbReference type="InterPro" id="IPR049152">
    <property type="entry name" value="EFR3-like_ARM"/>
</dbReference>
<comment type="caution">
    <text evidence="3">The sequence shown here is derived from an EMBL/GenBank/DDBJ whole genome shotgun (WGS) entry which is preliminary data.</text>
</comment>
<dbReference type="SUPFAM" id="SSF48371">
    <property type="entry name" value="ARM repeat"/>
    <property type="match status" value="1"/>
</dbReference>
<feature type="compositionally biased region" description="Low complexity" evidence="2">
    <location>
        <begin position="864"/>
        <end position="883"/>
    </location>
</feature>
<dbReference type="AlphaFoldDB" id="A0ABD2LTW5"/>
<evidence type="ECO:0000256" key="1">
    <source>
        <dbReference type="ARBA" id="ARBA00010216"/>
    </source>
</evidence>
<name>A0ABD2LTW5_9BILA</name>
<sequence length="1133" mass="125045">MSHLCLPSSCCASCKPRYKRLVDSIYPRQPPFDTPLGGNMQKLTFYSISHPEKLNRIGIYFIQRLSRDLTRQRVAEVKVTVDAMERLLKSCHGSPSLNQFIEGYLLMVQRLLETNNAHMEKLATDLFERFSTIEEDSPSYHRQYDFFISKFSAMCHAQNDVYVRSQRYNGLRGLRGVIWKSASDDLQANIWEKQHMNKIVPSILFNFQHDDESDELEPPPQQDMDQSTGMLFNADEPGTDGEKEPRILALQCLRELFQKCSFGSLKSVLEPVFHHFDLHHKWDPPATFATKTFKAILYSIQSQNSYFVIQELINQLELQPTTASEVRVGMATVLARIVSIAGTSIGPLLLAIFNSLLKQLRCSVEFQQSRQCTNLEAERVFQDTLINALGDFANALPDYQKVEIMMFTAASIPTIAEGIRSTKNAEKSTSIKLVQTSEAFLQKVLVKTLLQVATKYKTLYLATVFTDAFLKTLLQLQLTSDAEVRLIAQRIFQTLLDRHENQARLEHIHCVAELDIELQLTVEKCSRQDQLFMRRHIYAIISALYRCCAQACHDHHNQQHSAAADDAVLLVDDQLDAVLCSMALLCTEVSNDDETVVELLRLGLAFQLMALENGAQICCTAKLSGVHNLVAKFMHLCSRLLSIPALCQHVQQVIMARKERAHPSLNIVGGGNAPVAATAQKSALTPVVTVGDQPQQSADVVIVVPPRKMPPTTTAAFSPPVGRAPIAHMDSEENDLGQAVESSSVDVQQQMTTKSDEDADISNNVTVVPSRQTVSSGNERMGGMDLSGEPALLFSVETIFEAINASNKFAQRLLQPFKPLPLAQLLSGSATVGNVYLLQNGAHSKIGGPSTPLPYNSLISAFTPSAAGGSSSSTSGGMMFSSPLDSCKTEEANETGGDSNSTTQMMAMEEGGDTAKNDGQRTSSLDATSVGSSSVDWSPPESRKHSRRNTALGGGAAQQQALTLPITVEQLRIFANSPIDMAEEERLDQEKSRKVLELYRGKTVKQLEALLFQQQQQNGNPLPLQEFKKSKKTLFYGGAAINCNCANELTNGENGTGAVTVNQHHHHQPNCAAIATTKTPPTVATEAVVVETLAQAVHRLTQRHEEKCKVREFGQQGPAATIFDIKFPSNFEM</sequence>
<dbReference type="InterPro" id="IPR051851">
    <property type="entry name" value="EFR3_Homologs"/>
</dbReference>
<reference evidence="3 4" key="1">
    <citation type="submission" date="2024-10" db="EMBL/GenBank/DDBJ databases">
        <authorList>
            <person name="Kim D."/>
        </authorList>
    </citation>
    <scope>NUCLEOTIDE SEQUENCE [LARGE SCALE GENOMIC DNA]</scope>
    <source>
        <strain evidence="3">BH-2024</strain>
    </source>
</reference>
<protein>
    <submittedName>
        <fullName evidence="3">Uncharacterized protein</fullName>
    </submittedName>
</protein>
<dbReference type="PANTHER" id="PTHR12444:SF8">
    <property type="entry name" value="PROTEIN EFR3 HOMOLOG CMP44E"/>
    <property type="match status" value="1"/>
</dbReference>
<dbReference type="InterPro" id="IPR016024">
    <property type="entry name" value="ARM-type_fold"/>
</dbReference>
<dbReference type="Proteomes" id="UP001620626">
    <property type="component" value="Unassembled WGS sequence"/>
</dbReference>
<feature type="compositionally biased region" description="Polar residues" evidence="2">
    <location>
        <begin position="920"/>
        <end position="936"/>
    </location>
</feature>
<feature type="region of interest" description="Disordered" evidence="2">
    <location>
        <begin position="864"/>
        <end position="958"/>
    </location>
</feature>
<evidence type="ECO:0000313" key="3">
    <source>
        <dbReference type="EMBL" id="KAL3118687.1"/>
    </source>
</evidence>
<feature type="compositionally biased region" description="Polar residues" evidence="2">
    <location>
        <begin position="896"/>
        <end position="905"/>
    </location>
</feature>
<evidence type="ECO:0000256" key="2">
    <source>
        <dbReference type="SAM" id="MobiDB-lite"/>
    </source>
</evidence>
<accession>A0ABD2LTW5</accession>
<dbReference type="PANTHER" id="PTHR12444">
    <property type="entry name" value="PROTEIN EFR3 HOMOLOG CMP44E"/>
    <property type="match status" value="1"/>
</dbReference>
<gene>
    <name evidence="3" type="ORF">niasHT_006515</name>
</gene>
<keyword evidence="4" id="KW-1185">Reference proteome</keyword>
<dbReference type="EMBL" id="JBICBT010000269">
    <property type="protein sequence ID" value="KAL3118687.1"/>
    <property type="molecule type" value="Genomic_DNA"/>
</dbReference>
<organism evidence="3 4">
    <name type="scientific">Heterodera trifolii</name>
    <dbReference type="NCBI Taxonomy" id="157864"/>
    <lineage>
        <taxon>Eukaryota</taxon>
        <taxon>Metazoa</taxon>
        <taxon>Ecdysozoa</taxon>
        <taxon>Nematoda</taxon>
        <taxon>Chromadorea</taxon>
        <taxon>Rhabditida</taxon>
        <taxon>Tylenchina</taxon>
        <taxon>Tylenchomorpha</taxon>
        <taxon>Tylenchoidea</taxon>
        <taxon>Heteroderidae</taxon>
        <taxon>Heteroderinae</taxon>
        <taxon>Heterodera</taxon>
    </lineage>
</organism>
<proteinExistence type="inferred from homology"/>